<dbReference type="InterPro" id="IPR001647">
    <property type="entry name" value="HTH_TetR"/>
</dbReference>
<keyword evidence="1 2" id="KW-0238">DNA-binding</keyword>
<dbReference type="STRING" id="946078.GA0070622_2993"/>
<evidence type="ECO:0000259" key="3">
    <source>
        <dbReference type="PROSITE" id="PS50977"/>
    </source>
</evidence>
<accession>A0A1A9BAQ6</accession>
<feature type="DNA-binding region" description="H-T-H motif" evidence="2">
    <location>
        <begin position="41"/>
        <end position="60"/>
    </location>
</feature>
<dbReference type="Gene3D" id="1.10.357.10">
    <property type="entry name" value="Tetracycline Repressor, domain 2"/>
    <property type="match status" value="1"/>
</dbReference>
<dbReference type="GO" id="GO:0003677">
    <property type="term" value="F:DNA binding"/>
    <property type="evidence" value="ECO:0007669"/>
    <property type="project" value="UniProtKB-UniRule"/>
</dbReference>
<dbReference type="Pfam" id="PF00440">
    <property type="entry name" value="TetR_N"/>
    <property type="match status" value="1"/>
</dbReference>
<dbReference type="SUPFAM" id="SSF46689">
    <property type="entry name" value="Homeodomain-like"/>
    <property type="match status" value="1"/>
</dbReference>
<dbReference type="Proteomes" id="UP000199558">
    <property type="component" value="Unassembled WGS sequence"/>
</dbReference>
<protein>
    <submittedName>
        <fullName evidence="4">Transcriptional regulator, TetR family</fullName>
    </submittedName>
</protein>
<evidence type="ECO:0000313" key="4">
    <source>
        <dbReference type="EMBL" id="SBT65977.1"/>
    </source>
</evidence>
<dbReference type="AlphaFoldDB" id="A0A1A9BAQ6"/>
<proteinExistence type="predicted"/>
<keyword evidence="5" id="KW-1185">Reference proteome</keyword>
<dbReference type="Gene3D" id="1.10.10.60">
    <property type="entry name" value="Homeodomain-like"/>
    <property type="match status" value="1"/>
</dbReference>
<reference evidence="5" key="1">
    <citation type="submission" date="2016-06" db="EMBL/GenBank/DDBJ databases">
        <authorList>
            <person name="Varghese N."/>
            <person name="Submissions Spin"/>
        </authorList>
    </citation>
    <scope>NUCLEOTIDE SEQUENCE [LARGE SCALE GENOMIC DNA]</scope>
    <source>
        <strain evidence="5">DSM 45794</strain>
    </source>
</reference>
<dbReference type="InterPro" id="IPR050692">
    <property type="entry name" value="HTH_transcr_repressor_FabR"/>
</dbReference>
<feature type="domain" description="HTH tetR-type" evidence="3">
    <location>
        <begin position="18"/>
        <end position="78"/>
    </location>
</feature>
<dbReference type="InterPro" id="IPR009057">
    <property type="entry name" value="Homeodomain-like_sf"/>
</dbReference>
<organism evidence="4 5">
    <name type="scientific">Micromonospora sediminicola</name>
    <dbReference type="NCBI Taxonomy" id="946078"/>
    <lineage>
        <taxon>Bacteria</taxon>
        <taxon>Bacillati</taxon>
        <taxon>Actinomycetota</taxon>
        <taxon>Actinomycetes</taxon>
        <taxon>Micromonosporales</taxon>
        <taxon>Micromonosporaceae</taxon>
        <taxon>Micromonospora</taxon>
    </lineage>
</organism>
<evidence type="ECO:0000313" key="5">
    <source>
        <dbReference type="Proteomes" id="UP000199558"/>
    </source>
</evidence>
<dbReference type="PROSITE" id="PS50977">
    <property type="entry name" value="HTH_TETR_2"/>
    <property type="match status" value="1"/>
</dbReference>
<dbReference type="PANTHER" id="PTHR47752:SF1">
    <property type="entry name" value="HTH-TYPE TRANSCRIPTIONAL REPRESSOR FABR"/>
    <property type="match status" value="1"/>
</dbReference>
<gene>
    <name evidence="4" type="ORF">GA0070622_2993</name>
</gene>
<dbReference type="EMBL" id="FLRH01000003">
    <property type="protein sequence ID" value="SBT65977.1"/>
    <property type="molecule type" value="Genomic_DNA"/>
</dbReference>
<name>A0A1A9BAQ6_9ACTN</name>
<evidence type="ECO:0000256" key="1">
    <source>
        <dbReference type="ARBA" id="ARBA00023125"/>
    </source>
</evidence>
<evidence type="ECO:0000256" key="2">
    <source>
        <dbReference type="PROSITE-ProRule" id="PRU00335"/>
    </source>
</evidence>
<sequence length="217" mass="24231">MHRCLLSDVSHSRSARKELTRQALLDAAVHLLADQGLSSLSLREVTRVAGIVPAAFYRHFADIGQLGVALVEQSLGGTRDAERMVRIGLTGSDELIEQSMAVLFEEVRRHPERHRFIARERYGGVAVVRRAIEEQLRRGADELAADLVSGDLDAAAYLRDWPAEDVRMATTLFVDHMWQTAAALLDVVDDPRAMADLRDRATRQLRLVVAGCEHWRG</sequence>
<dbReference type="PANTHER" id="PTHR47752">
    <property type="entry name" value="HTH-TYPE TRANSCRIPTIONAL REPRESSOR FABR"/>
    <property type="match status" value="1"/>
</dbReference>